<dbReference type="PRINTS" id="PR00359">
    <property type="entry name" value="BP450"/>
</dbReference>
<evidence type="ECO:0000313" key="2">
    <source>
        <dbReference type="EMBL" id="GGJ41555.1"/>
    </source>
</evidence>
<sequence length="378" mass="41051">MITLAQLAEDPHPRLARLRATAPVLWLPALGGWMVTTRALALAVMRDAETFTVDDPRFTTGQVTGPSMLSLDGTEHARHREPFTDPFRPGAVHGSYADAVQQEADRLLDSLAGRDEAEIRREFAGPLAATTMTDALGLDGVPAAQVLRWYDAIVHAVHELTEGRPAGADGHTAYAALREAVAGTVDAAASRSLLVDAARALELPDLTANAAVLLFGGIETTEAMITNLLFHLLSSPEQSRELQAEPDLLDNAIEESLRLEPAAAVVDRYATRDVRLAGAEIRKGDLVTVSLAAANRDPSVFPDPDRFDLHRPNSRRQLAFAHGPHYCLGAHLARLETRIALRSCLDRLDGLRLDPSRPAAVHGLVFRKPAALWVQWDR</sequence>
<name>A0A917L646_9ACTN</name>
<dbReference type="Proteomes" id="UP000657574">
    <property type="component" value="Unassembled WGS sequence"/>
</dbReference>
<organism evidence="2 3">
    <name type="scientific">Streptomyces brasiliensis</name>
    <dbReference type="NCBI Taxonomy" id="1954"/>
    <lineage>
        <taxon>Bacteria</taxon>
        <taxon>Bacillati</taxon>
        <taxon>Actinomycetota</taxon>
        <taxon>Actinomycetes</taxon>
        <taxon>Kitasatosporales</taxon>
        <taxon>Streptomycetaceae</taxon>
        <taxon>Streptomyces</taxon>
    </lineage>
</organism>
<dbReference type="PANTHER" id="PTHR46696">
    <property type="entry name" value="P450, PUTATIVE (EUROFUNG)-RELATED"/>
    <property type="match status" value="1"/>
</dbReference>
<reference evidence="2" key="1">
    <citation type="journal article" date="2014" name="Int. J. Syst. Evol. Microbiol.">
        <title>Complete genome sequence of Corynebacterium casei LMG S-19264T (=DSM 44701T), isolated from a smear-ripened cheese.</title>
        <authorList>
            <consortium name="US DOE Joint Genome Institute (JGI-PGF)"/>
            <person name="Walter F."/>
            <person name="Albersmeier A."/>
            <person name="Kalinowski J."/>
            <person name="Ruckert C."/>
        </authorList>
    </citation>
    <scope>NUCLEOTIDE SEQUENCE</scope>
    <source>
        <strain evidence="2">JCM 3086</strain>
    </source>
</reference>
<dbReference type="InterPro" id="IPR001128">
    <property type="entry name" value="Cyt_P450"/>
</dbReference>
<dbReference type="GO" id="GO:0005506">
    <property type="term" value="F:iron ion binding"/>
    <property type="evidence" value="ECO:0007669"/>
    <property type="project" value="InterPro"/>
</dbReference>
<dbReference type="GO" id="GO:0016705">
    <property type="term" value="F:oxidoreductase activity, acting on paired donors, with incorporation or reduction of molecular oxygen"/>
    <property type="evidence" value="ECO:0007669"/>
    <property type="project" value="InterPro"/>
</dbReference>
<evidence type="ECO:0000256" key="1">
    <source>
        <dbReference type="ARBA" id="ARBA00010617"/>
    </source>
</evidence>
<accession>A0A917L646</accession>
<reference evidence="2" key="2">
    <citation type="submission" date="2020-09" db="EMBL/GenBank/DDBJ databases">
        <authorList>
            <person name="Sun Q."/>
            <person name="Ohkuma M."/>
        </authorList>
    </citation>
    <scope>NUCLEOTIDE SEQUENCE</scope>
    <source>
        <strain evidence="2">JCM 3086</strain>
    </source>
</reference>
<dbReference type="PANTHER" id="PTHR46696:SF6">
    <property type="entry name" value="P450, PUTATIVE (EUROFUNG)-RELATED"/>
    <property type="match status" value="1"/>
</dbReference>
<gene>
    <name evidence="2" type="ORF">GCM10010121_060760</name>
</gene>
<dbReference type="EMBL" id="BMQA01000026">
    <property type="protein sequence ID" value="GGJ41555.1"/>
    <property type="molecule type" value="Genomic_DNA"/>
</dbReference>
<dbReference type="AlphaFoldDB" id="A0A917L646"/>
<dbReference type="SUPFAM" id="SSF48264">
    <property type="entry name" value="Cytochrome P450"/>
    <property type="match status" value="1"/>
</dbReference>
<keyword evidence="3" id="KW-1185">Reference proteome</keyword>
<comment type="similarity">
    <text evidence="1">Belongs to the cytochrome P450 family.</text>
</comment>
<dbReference type="Pfam" id="PF00067">
    <property type="entry name" value="p450"/>
    <property type="match status" value="1"/>
</dbReference>
<protein>
    <submittedName>
        <fullName evidence="2">Cytochrome P450</fullName>
    </submittedName>
</protein>
<dbReference type="GO" id="GO:0020037">
    <property type="term" value="F:heme binding"/>
    <property type="evidence" value="ECO:0007669"/>
    <property type="project" value="InterPro"/>
</dbReference>
<dbReference type="GO" id="GO:0004497">
    <property type="term" value="F:monooxygenase activity"/>
    <property type="evidence" value="ECO:0007669"/>
    <property type="project" value="InterPro"/>
</dbReference>
<evidence type="ECO:0000313" key="3">
    <source>
        <dbReference type="Proteomes" id="UP000657574"/>
    </source>
</evidence>
<comment type="caution">
    <text evidence="2">The sequence shown here is derived from an EMBL/GenBank/DDBJ whole genome shotgun (WGS) entry which is preliminary data.</text>
</comment>
<dbReference type="RefSeq" id="WP_189314478.1">
    <property type="nucleotide sequence ID" value="NZ_BMQA01000026.1"/>
</dbReference>
<dbReference type="InterPro" id="IPR002397">
    <property type="entry name" value="Cyt_P450_B"/>
</dbReference>
<dbReference type="PRINTS" id="PR00385">
    <property type="entry name" value="P450"/>
</dbReference>
<dbReference type="InterPro" id="IPR036396">
    <property type="entry name" value="Cyt_P450_sf"/>
</dbReference>
<proteinExistence type="inferred from homology"/>
<dbReference type="Gene3D" id="1.10.630.10">
    <property type="entry name" value="Cytochrome P450"/>
    <property type="match status" value="1"/>
</dbReference>